<keyword evidence="3" id="KW-1185">Reference proteome</keyword>
<evidence type="ECO:0008006" key="4">
    <source>
        <dbReference type="Google" id="ProtNLM"/>
    </source>
</evidence>
<evidence type="ECO:0000256" key="1">
    <source>
        <dbReference type="SAM" id="MobiDB-lite"/>
    </source>
</evidence>
<dbReference type="EMBL" id="SDKM01000016">
    <property type="protein sequence ID" value="RYP85526.1"/>
    <property type="molecule type" value="Genomic_DNA"/>
</dbReference>
<name>A0A4Q4ZDS2_9ACTN</name>
<dbReference type="OrthoDB" id="3787755at2"/>
<comment type="caution">
    <text evidence="2">The sequence shown here is derived from an EMBL/GenBank/DDBJ whole genome shotgun (WGS) entry which is preliminary data.</text>
</comment>
<dbReference type="Proteomes" id="UP000295198">
    <property type="component" value="Unassembled WGS sequence"/>
</dbReference>
<evidence type="ECO:0000313" key="2">
    <source>
        <dbReference type="EMBL" id="RYP85526.1"/>
    </source>
</evidence>
<organism evidence="2 3">
    <name type="scientific">Nocardioides guangzhouensis</name>
    <dbReference type="NCBI Taxonomy" id="2497878"/>
    <lineage>
        <taxon>Bacteria</taxon>
        <taxon>Bacillati</taxon>
        <taxon>Actinomycetota</taxon>
        <taxon>Actinomycetes</taxon>
        <taxon>Propionibacteriales</taxon>
        <taxon>Nocardioidaceae</taxon>
        <taxon>Nocardioides</taxon>
    </lineage>
</organism>
<feature type="region of interest" description="Disordered" evidence="1">
    <location>
        <begin position="6"/>
        <end position="55"/>
    </location>
</feature>
<feature type="compositionally biased region" description="Low complexity" evidence="1">
    <location>
        <begin position="27"/>
        <end position="49"/>
    </location>
</feature>
<dbReference type="AlphaFoldDB" id="A0A4Q4ZDS2"/>
<protein>
    <recommendedName>
        <fullName evidence="4">Sensor domain-containing protein</fullName>
    </recommendedName>
</protein>
<proteinExistence type="predicted"/>
<sequence>MFLITLAGCGNDPDTTSGDRGAVVDDPATPSETVTTEAAEEATGAPTEDTSSEPAEAGLEARLLTAAELPGANDETEWTVASTAAEDGPFGTCQRFDMASLGAGDAVVRTFTSNQDTVEGGQVLAEFSDAKSAWRAHQVLKTWHKKCAEQVEAGTVEVGPLDSLAQGTAVADAYVVHYGDKGADEQQWDGVGISRTGPLLSVVQIGLVGQDYNYPAGQEPAAEAARLALAKLG</sequence>
<accession>A0A4Q4ZDS2</accession>
<gene>
    <name evidence="2" type="ORF">EKO23_12245</name>
</gene>
<reference evidence="2 3" key="1">
    <citation type="submission" date="2019-01" db="EMBL/GenBank/DDBJ databases">
        <title>Nocardioides guangzhouensis sp. nov., an actinobacterium isolated from soil.</title>
        <authorList>
            <person name="Fu Y."/>
            <person name="Cai Y."/>
            <person name="Lin Z."/>
            <person name="Chen P."/>
        </authorList>
    </citation>
    <scope>NUCLEOTIDE SEQUENCE [LARGE SCALE GENOMIC DNA]</scope>
    <source>
        <strain evidence="2 3">130</strain>
    </source>
</reference>
<evidence type="ECO:0000313" key="3">
    <source>
        <dbReference type="Proteomes" id="UP000295198"/>
    </source>
</evidence>